<dbReference type="InterPro" id="IPR010918">
    <property type="entry name" value="PurM-like_C_dom"/>
</dbReference>
<feature type="binding site" evidence="9">
    <location>
        <position position="229"/>
    </location>
    <ligand>
        <name>Mg(2+)</name>
        <dbReference type="ChEBI" id="CHEBI:18420"/>
    </ligand>
</feature>
<comment type="catalytic activity">
    <reaction evidence="9">
        <text>hydrogenselenide + ATP + H2O = selenophosphate + AMP + phosphate + 2 H(+)</text>
        <dbReference type="Rhea" id="RHEA:18737"/>
        <dbReference type="ChEBI" id="CHEBI:15377"/>
        <dbReference type="ChEBI" id="CHEBI:15378"/>
        <dbReference type="ChEBI" id="CHEBI:16144"/>
        <dbReference type="ChEBI" id="CHEBI:29317"/>
        <dbReference type="ChEBI" id="CHEBI:30616"/>
        <dbReference type="ChEBI" id="CHEBI:43474"/>
        <dbReference type="ChEBI" id="CHEBI:456215"/>
        <dbReference type="EC" id="2.7.9.3"/>
    </reaction>
</comment>
<feature type="domain" description="PurM-like N-terminal" evidence="10">
    <location>
        <begin position="52"/>
        <end position="159"/>
    </location>
</feature>
<protein>
    <recommendedName>
        <fullName evidence="9">Selenide, water dikinase</fullName>
        <ecNumber evidence="9">2.7.9.3</ecNumber>
    </recommendedName>
    <alternativeName>
        <fullName evidence="9">Selenium donor protein</fullName>
    </alternativeName>
    <alternativeName>
        <fullName evidence="9">Selenophosphate synthase</fullName>
    </alternativeName>
</protein>
<dbReference type="Pfam" id="PF02769">
    <property type="entry name" value="AIRS_C"/>
    <property type="match status" value="1"/>
</dbReference>
<dbReference type="NCBIfam" id="TIGR00476">
    <property type="entry name" value="selD"/>
    <property type="match status" value="1"/>
</dbReference>
<keyword evidence="2 9" id="KW-0808">Transferase</keyword>
<dbReference type="CDD" id="cd02195">
    <property type="entry name" value="SelD"/>
    <property type="match status" value="1"/>
</dbReference>
<keyword evidence="13" id="KW-1185">Reference proteome</keyword>
<evidence type="ECO:0000256" key="8">
    <source>
        <dbReference type="ARBA" id="ARBA00023266"/>
    </source>
</evidence>
<accession>A0A8X8LGB4</accession>
<dbReference type="Pfam" id="PF00586">
    <property type="entry name" value="AIRS"/>
    <property type="match status" value="1"/>
</dbReference>
<dbReference type="RefSeq" id="WP_092725716.1">
    <property type="nucleotide sequence ID" value="NZ_FNNO01000014.1"/>
</dbReference>
<organism evidence="12 13">
    <name type="scientific">Hydrobacter penzbergensis</name>
    <dbReference type="NCBI Taxonomy" id="1235997"/>
    <lineage>
        <taxon>Bacteria</taxon>
        <taxon>Pseudomonadati</taxon>
        <taxon>Bacteroidota</taxon>
        <taxon>Chitinophagia</taxon>
        <taxon>Chitinophagales</taxon>
        <taxon>Chitinophagaceae</taxon>
        <taxon>Hydrobacter</taxon>
    </lineage>
</organism>
<keyword evidence="4 9" id="KW-0547">Nucleotide-binding</keyword>
<feature type="binding site" evidence="9">
    <location>
        <position position="53"/>
    </location>
    <ligand>
        <name>Mg(2+)</name>
        <dbReference type="ChEBI" id="CHEBI:18420"/>
    </ligand>
</feature>
<feature type="binding site" description="in other chain" evidence="9">
    <location>
        <position position="70"/>
    </location>
    <ligand>
        <name>ATP</name>
        <dbReference type="ChEBI" id="CHEBI:30616"/>
        <note>ligand shared between dimeric partners</note>
    </ligand>
</feature>
<evidence type="ECO:0000313" key="13">
    <source>
        <dbReference type="Proteomes" id="UP000198711"/>
    </source>
</evidence>
<feature type="site" description="Important for catalytic activity" evidence="9">
    <location>
        <position position="22"/>
    </location>
</feature>
<evidence type="ECO:0000256" key="9">
    <source>
        <dbReference type="HAMAP-Rule" id="MF_00625"/>
    </source>
</evidence>
<keyword evidence="6 9" id="KW-0067">ATP-binding</keyword>
<dbReference type="EC" id="2.7.9.3" evidence="9"/>
<keyword evidence="7 9" id="KW-0460">Magnesium</keyword>
<comment type="caution">
    <text evidence="12">The sequence shown here is derived from an EMBL/GenBank/DDBJ whole genome shotgun (WGS) entry which is preliminary data.</text>
</comment>
<keyword evidence="8 9" id="KW-0711">Selenium</keyword>
<dbReference type="Gene3D" id="3.90.650.10">
    <property type="entry name" value="PurM-like C-terminal domain"/>
    <property type="match status" value="1"/>
</dbReference>
<dbReference type="InterPro" id="IPR023061">
    <property type="entry name" value="SelD_I"/>
</dbReference>
<comment type="similarity">
    <text evidence="1 9">Belongs to the selenophosphate synthase 1 family. Class I subfamily.</text>
</comment>
<feature type="binding site" description="in other chain" evidence="9">
    <location>
        <begin position="50"/>
        <end position="52"/>
    </location>
    <ligand>
        <name>ATP</name>
        <dbReference type="ChEBI" id="CHEBI:30616"/>
        <note>ligand shared between dimeric partners</note>
    </ligand>
</feature>
<dbReference type="InterPro" id="IPR004536">
    <property type="entry name" value="SPS/SelD"/>
</dbReference>
<dbReference type="GO" id="GO:0004756">
    <property type="term" value="F:selenide, water dikinase activity"/>
    <property type="evidence" value="ECO:0007669"/>
    <property type="project" value="UniProtKB-UniRule"/>
</dbReference>
<dbReference type="PIRSF" id="PIRSF036407">
    <property type="entry name" value="Selenphspht_syn"/>
    <property type="match status" value="1"/>
</dbReference>
<dbReference type="GO" id="GO:0000287">
    <property type="term" value="F:magnesium ion binding"/>
    <property type="evidence" value="ECO:0007669"/>
    <property type="project" value="UniProtKB-UniRule"/>
</dbReference>
<feature type="binding site" description="in other chain" evidence="9">
    <location>
        <position position="22"/>
    </location>
    <ligand>
        <name>ATP</name>
        <dbReference type="ChEBI" id="CHEBI:30616"/>
        <note>ligand shared between dimeric partners</note>
    </ligand>
</feature>
<comment type="function">
    <text evidence="9">Synthesizes selenophosphate from selenide and ATP.</text>
</comment>
<dbReference type="FunFam" id="3.30.1330.10:FF:000003">
    <property type="entry name" value="Selenide, water dikinase"/>
    <property type="match status" value="1"/>
</dbReference>
<evidence type="ECO:0000256" key="5">
    <source>
        <dbReference type="ARBA" id="ARBA00022777"/>
    </source>
</evidence>
<dbReference type="NCBIfam" id="NF002098">
    <property type="entry name" value="PRK00943.1"/>
    <property type="match status" value="1"/>
</dbReference>
<evidence type="ECO:0000256" key="1">
    <source>
        <dbReference type="ARBA" id="ARBA00008026"/>
    </source>
</evidence>
<dbReference type="InterPro" id="IPR036676">
    <property type="entry name" value="PurM-like_C_sf"/>
</dbReference>
<proteinExistence type="inferred from homology"/>
<dbReference type="GO" id="GO:0005524">
    <property type="term" value="F:ATP binding"/>
    <property type="evidence" value="ECO:0007669"/>
    <property type="project" value="UniProtKB-UniRule"/>
</dbReference>
<evidence type="ECO:0000256" key="3">
    <source>
        <dbReference type="ARBA" id="ARBA00022723"/>
    </source>
</evidence>
<dbReference type="PANTHER" id="PTHR10256:SF0">
    <property type="entry name" value="INACTIVE SELENIDE, WATER DIKINASE-LIKE PROTEIN-RELATED"/>
    <property type="match status" value="1"/>
</dbReference>
<dbReference type="InterPro" id="IPR016188">
    <property type="entry name" value="PurM-like_N"/>
</dbReference>
<evidence type="ECO:0000256" key="2">
    <source>
        <dbReference type="ARBA" id="ARBA00022679"/>
    </source>
</evidence>
<dbReference type="Proteomes" id="UP000198711">
    <property type="component" value="Unassembled WGS sequence"/>
</dbReference>
<reference evidence="12 13" key="1">
    <citation type="submission" date="2016-10" db="EMBL/GenBank/DDBJ databases">
        <authorList>
            <person name="Varghese N."/>
            <person name="Submissions S."/>
        </authorList>
    </citation>
    <scope>NUCLEOTIDE SEQUENCE [LARGE SCALE GENOMIC DNA]</scope>
    <source>
        <strain evidence="12 13">DSM 25353</strain>
    </source>
</reference>
<dbReference type="Gene3D" id="3.30.1330.10">
    <property type="entry name" value="PurM-like, N-terminal domain"/>
    <property type="match status" value="1"/>
</dbReference>
<keyword evidence="3 9" id="KW-0479">Metal-binding</keyword>
<dbReference type="SUPFAM" id="SSF55326">
    <property type="entry name" value="PurM N-terminal domain-like"/>
    <property type="match status" value="1"/>
</dbReference>
<dbReference type="HAMAP" id="MF_00625">
    <property type="entry name" value="SelD"/>
    <property type="match status" value="1"/>
</dbReference>
<feature type="active site" evidence="9">
    <location>
        <position position="19"/>
    </location>
</feature>
<feature type="binding site" description="in other chain" evidence="9">
    <location>
        <position position="93"/>
    </location>
    <ligand>
        <name>ATP</name>
        <dbReference type="ChEBI" id="CHEBI:30616"/>
        <note>ligand shared between dimeric partners</note>
    </ligand>
</feature>
<name>A0A8X8LGB4_9BACT</name>
<dbReference type="FunFam" id="3.90.650.10:FF:000004">
    <property type="entry name" value="Selenide, water dikinase"/>
    <property type="match status" value="1"/>
</dbReference>
<evidence type="ECO:0000256" key="6">
    <source>
        <dbReference type="ARBA" id="ARBA00022840"/>
    </source>
</evidence>
<dbReference type="GO" id="GO:0005737">
    <property type="term" value="C:cytoplasm"/>
    <property type="evidence" value="ECO:0007669"/>
    <property type="project" value="TreeGrafter"/>
</dbReference>
<dbReference type="EMBL" id="FNNO01000014">
    <property type="protein sequence ID" value="SDX36883.1"/>
    <property type="molecule type" value="Genomic_DNA"/>
</dbReference>
<dbReference type="SUPFAM" id="SSF56042">
    <property type="entry name" value="PurM C-terminal domain-like"/>
    <property type="match status" value="1"/>
</dbReference>
<gene>
    <name evidence="9" type="primary">selD</name>
    <name evidence="12" type="ORF">SAMN05444410_11458</name>
</gene>
<keyword evidence="5 9" id="KW-0418">Kinase</keyword>
<dbReference type="InterPro" id="IPR036921">
    <property type="entry name" value="PurM-like_N_sf"/>
</dbReference>
<comment type="subunit">
    <text evidence="9">Homodimer.</text>
</comment>
<feature type="domain" description="PurM-like C-terminal" evidence="11">
    <location>
        <begin position="171"/>
        <end position="346"/>
    </location>
</feature>
<comment type="cofactor">
    <cofactor evidence="9">
        <name>Mg(2+)</name>
        <dbReference type="ChEBI" id="CHEBI:18420"/>
    </cofactor>
    <text evidence="9">Binds 1 Mg(2+) ion per monomer.</text>
</comment>
<feature type="binding site" evidence="9">
    <location>
        <position position="93"/>
    </location>
    <ligand>
        <name>Mg(2+)</name>
        <dbReference type="ChEBI" id="CHEBI:18420"/>
    </ligand>
</feature>
<evidence type="ECO:0000259" key="10">
    <source>
        <dbReference type="Pfam" id="PF00586"/>
    </source>
</evidence>
<feature type="binding site" evidence="9">
    <location>
        <begin position="141"/>
        <end position="143"/>
    </location>
    <ligand>
        <name>ATP</name>
        <dbReference type="ChEBI" id="CHEBI:30616"/>
        <note>ligand shared between dimeric partners</note>
    </ligand>
</feature>
<evidence type="ECO:0000256" key="7">
    <source>
        <dbReference type="ARBA" id="ARBA00022842"/>
    </source>
</evidence>
<dbReference type="GO" id="GO:0016260">
    <property type="term" value="P:selenocysteine biosynthetic process"/>
    <property type="evidence" value="ECO:0007669"/>
    <property type="project" value="InterPro"/>
</dbReference>
<evidence type="ECO:0000259" key="11">
    <source>
        <dbReference type="Pfam" id="PF02769"/>
    </source>
</evidence>
<dbReference type="AlphaFoldDB" id="A0A8X8LGB4"/>
<dbReference type="PANTHER" id="PTHR10256">
    <property type="entry name" value="SELENIDE, WATER DIKINASE"/>
    <property type="match status" value="1"/>
</dbReference>
<sequence>MNNESTAIRLTQYSHGAGCGCKIAPQVLDTILKTNLSSPDQQNLLVGNSSKDDAAAYDLGNGTALISTTDFFMPIVDDAFSFGKIAGANAISDVYAMGGKPILAIAILGWPVDKLPAEVAQQVIEGARSICAEAGIPLAGGHSIDCPEPVFGLAVNGLVDIPRLKQNSTAREGDVLFLTKPLGMGILSTAQKRNALSSEHHDLMLRQLMQLNKVGEELSALASVHAMTDVTGFGLLGHLIEMCEGSGLNAQIQLQEVPVIPGLDPYLQQKIQPGGTKRNWASYGHKVQFADTIQPEEAISILADPQTNGGLLVAVGKDCVKDAGDLLKSHGLYHTIIGEMTVAGEDKTVTVF</sequence>
<evidence type="ECO:0000313" key="12">
    <source>
        <dbReference type="EMBL" id="SDX36883.1"/>
    </source>
</evidence>
<evidence type="ECO:0000256" key="4">
    <source>
        <dbReference type="ARBA" id="ARBA00022741"/>
    </source>
</evidence>